<gene>
    <name evidence="4" type="ORF">NEMBOFW57_009145</name>
</gene>
<dbReference type="InterPro" id="IPR011650">
    <property type="entry name" value="Peptidase_M20_dimer"/>
</dbReference>
<reference evidence="4" key="1">
    <citation type="submission" date="2023-02" db="EMBL/GenBank/DDBJ databases">
        <authorList>
            <person name="Palmer J.M."/>
        </authorList>
    </citation>
    <scope>NUCLEOTIDE SEQUENCE</scope>
    <source>
        <strain evidence="4">FW57</strain>
    </source>
</reference>
<comment type="similarity">
    <text evidence="1 2">Belongs to the peptidase M20A family.</text>
</comment>
<dbReference type="PANTHER" id="PTHR30575">
    <property type="entry name" value="PEPTIDASE M20"/>
    <property type="match status" value="1"/>
</dbReference>
<dbReference type="Pfam" id="PF01546">
    <property type="entry name" value="Peptidase_M20"/>
    <property type="match status" value="1"/>
</dbReference>
<dbReference type="PIRSF" id="PIRSF037226">
    <property type="entry name" value="Amidohydrolase_ACY1L2_prd"/>
    <property type="match status" value="1"/>
</dbReference>
<dbReference type="GO" id="GO:0016805">
    <property type="term" value="F:dipeptidase activity"/>
    <property type="evidence" value="ECO:0007669"/>
    <property type="project" value="InterPro"/>
</dbReference>
<organism evidence="4 5">
    <name type="scientific">Staphylotrichum longicolle</name>
    <dbReference type="NCBI Taxonomy" id="669026"/>
    <lineage>
        <taxon>Eukaryota</taxon>
        <taxon>Fungi</taxon>
        <taxon>Dikarya</taxon>
        <taxon>Ascomycota</taxon>
        <taxon>Pezizomycotina</taxon>
        <taxon>Sordariomycetes</taxon>
        <taxon>Sordariomycetidae</taxon>
        <taxon>Sordariales</taxon>
        <taxon>Chaetomiaceae</taxon>
        <taxon>Staphylotrichum</taxon>
    </lineage>
</organism>
<dbReference type="SUPFAM" id="SSF55031">
    <property type="entry name" value="Bacterial exopeptidase dimerisation domain"/>
    <property type="match status" value="1"/>
</dbReference>
<dbReference type="InterPro" id="IPR036264">
    <property type="entry name" value="Bact_exopeptidase_dim_dom"/>
</dbReference>
<dbReference type="Pfam" id="PF07687">
    <property type="entry name" value="M20_dimer"/>
    <property type="match status" value="1"/>
</dbReference>
<dbReference type="NCBIfam" id="TIGR01891">
    <property type="entry name" value="amidohydrolases"/>
    <property type="match status" value="1"/>
</dbReference>
<dbReference type="FunFam" id="3.30.70.360:FF:000004">
    <property type="entry name" value="Peptidase M20 domain-containing protein 2"/>
    <property type="match status" value="1"/>
</dbReference>
<feature type="domain" description="Peptidase M20 dimerisation" evidence="3">
    <location>
        <begin position="202"/>
        <end position="296"/>
    </location>
</feature>
<dbReference type="InterPro" id="IPR017144">
    <property type="entry name" value="Xaa-Arg_dipeptidase"/>
</dbReference>
<evidence type="ECO:0000259" key="3">
    <source>
        <dbReference type="Pfam" id="PF07687"/>
    </source>
</evidence>
<dbReference type="Proteomes" id="UP001197093">
    <property type="component" value="Unassembled WGS sequence"/>
</dbReference>
<dbReference type="InterPro" id="IPR002933">
    <property type="entry name" value="Peptidase_M20"/>
</dbReference>
<dbReference type="PANTHER" id="PTHR30575:SF0">
    <property type="entry name" value="XAA-ARG DIPEPTIDASE"/>
    <property type="match status" value="1"/>
</dbReference>
<evidence type="ECO:0000256" key="2">
    <source>
        <dbReference type="PIRNR" id="PIRNR037226"/>
    </source>
</evidence>
<protein>
    <recommendedName>
        <fullName evidence="2">Peptidase M20 domain-containing protein 2</fullName>
    </recommendedName>
</protein>
<comment type="caution">
    <text evidence="4">The sequence shown here is derived from an EMBL/GenBank/DDBJ whole genome shotgun (WGS) entry which is preliminary data.</text>
</comment>
<dbReference type="EMBL" id="JAHCVI010000004">
    <property type="protein sequence ID" value="KAG7286828.1"/>
    <property type="molecule type" value="Genomic_DNA"/>
</dbReference>
<dbReference type="InterPro" id="IPR052030">
    <property type="entry name" value="Peptidase_M20/M20A_hydrolases"/>
</dbReference>
<accession>A0AAD4ESL3</accession>
<evidence type="ECO:0000313" key="4">
    <source>
        <dbReference type="EMBL" id="KAG7286828.1"/>
    </source>
</evidence>
<sequence length="424" mass="45390">MTVIPVFETPSTDGAADALNGQARGIINTTIDTLHDELHKINQSLHSNPETAYKEVFAHKTLTDFLESRGFDVKRHTYGLDTSFEATIGSGGRQVVFCAEYDALPGIGHACGHNLIATSSLAAFLAAAQALSDMKIPGRLRLLGTPAEEGGGGKCQLIEAGAFDPPEDIAAAIMAHPTGSQHARYPGEVPFDGLAGMKLIASAKMRVEFKGRTAHAGAEPWSGINALDAAVSAYNNISMMRQQMRGDERIHGVFEVGGTVPNVIPGYTRMNWFIRSPTLPRLDELVKRAKACFEAGAAAAGCEISYTPDPTYSDLRINSTLCKTYVEDMAHLGLKIKQEEHTPFEASTDMGNVSYVVPSFHGAFPVPTTPDVAAHNPKFAACAGTPEAHKSALNCAKGMAMMAIRVLTDDSIAEGARRDFEKKN</sequence>
<keyword evidence="5" id="KW-1185">Reference proteome</keyword>
<proteinExistence type="inferred from homology"/>
<dbReference type="InterPro" id="IPR017439">
    <property type="entry name" value="Amidohydrolase"/>
</dbReference>
<dbReference type="Gene3D" id="3.40.630.10">
    <property type="entry name" value="Zn peptidases"/>
    <property type="match status" value="1"/>
</dbReference>
<dbReference type="AlphaFoldDB" id="A0AAD4ESL3"/>
<evidence type="ECO:0000256" key="1">
    <source>
        <dbReference type="ARBA" id="ARBA00006247"/>
    </source>
</evidence>
<dbReference type="CDD" id="cd05672">
    <property type="entry name" value="M20_ACY1L2-like"/>
    <property type="match status" value="1"/>
</dbReference>
<dbReference type="SUPFAM" id="SSF53187">
    <property type="entry name" value="Zn-dependent exopeptidases"/>
    <property type="match status" value="1"/>
</dbReference>
<evidence type="ECO:0000313" key="5">
    <source>
        <dbReference type="Proteomes" id="UP001197093"/>
    </source>
</evidence>
<dbReference type="Gene3D" id="3.30.70.360">
    <property type="match status" value="1"/>
</dbReference>
<name>A0AAD4ESL3_9PEZI</name>